<dbReference type="Proteomes" id="UP000053825">
    <property type="component" value="Unassembled WGS sequence"/>
</dbReference>
<evidence type="ECO:0000313" key="3">
    <source>
        <dbReference type="Proteomes" id="UP000053825"/>
    </source>
</evidence>
<accession>A0A0L7RH11</accession>
<evidence type="ECO:0000256" key="1">
    <source>
        <dbReference type="SAM" id="MobiDB-lite"/>
    </source>
</evidence>
<reference evidence="2 3" key="1">
    <citation type="submission" date="2015-07" db="EMBL/GenBank/DDBJ databases">
        <title>The genome of Habropoda laboriosa.</title>
        <authorList>
            <person name="Pan H."/>
            <person name="Kapheim K."/>
        </authorList>
    </citation>
    <scope>NUCLEOTIDE SEQUENCE [LARGE SCALE GENOMIC DNA]</scope>
    <source>
        <strain evidence="2">0110345459</strain>
    </source>
</reference>
<dbReference type="EMBL" id="KQ414596">
    <property type="protein sequence ID" value="KOC69986.1"/>
    <property type="molecule type" value="Genomic_DNA"/>
</dbReference>
<proteinExistence type="predicted"/>
<name>A0A0L7RH11_9HYME</name>
<feature type="compositionally biased region" description="Basic and acidic residues" evidence="1">
    <location>
        <begin position="237"/>
        <end position="257"/>
    </location>
</feature>
<feature type="region of interest" description="Disordered" evidence="1">
    <location>
        <begin position="230"/>
        <end position="257"/>
    </location>
</feature>
<evidence type="ECO:0000313" key="2">
    <source>
        <dbReference type="EMBL" id="KOC69986.1"/>
    </source>
</evidence>
<dbReference type="AlphaFoldDB" id="A0A0L7RH11"/>
<keyword evidence="3" id="KW-1185">Reference proteome</keyword>
<feature type="region of interest" description="Disordered" evidence="1">
    <location>
        <begin position="329"/>
        <end position="350"/>
    </location>
</feature>
<sequence>MVWRERLDYPPVASERGEYREVTWTHEEARRGLLSTSGGMERTAGRSADRLPGQVRVDSPIIRVSLEYCDRRVRELYLGHSLEERTGWTIRRSPLREESTGRLPERLRKLGEGCLVLLVVWREWLDYPPDAYQEKCGWTLRSYAYHLNIVTGEYESYTWVTLWRTEQRLDYPPVAYQEKCRWTLEEYESCTWVAPGMERTAGLFAGRLPESRVHEAHVLAEHSMTLTNFFSGTGGGKQDKDESNAGKESEEYEGKIERDREGSLVKECLKERRAGKGNKENLKNRLEHFKKCGFSQEGVDLLWEEGKPAGEILRNREVERRVKSITVDQVRSSQQLEHPTPKHHAPPFKHPYTTEGRVVVLFVEQAFYRGSTRIDVDMELNEKGEGSKPLVKAENLEFLRASQLTYHKPTRAKAYASERAVPLPWVFPRSSGDAYLIQNTPSLRRACLWNHSEESQTKPSWKAGWLAGALKQDDHGGQARERRQEEEAAVEEMVEVEEEEEVAGWEGRKERMQKVERSEASTYVLYVLAVNRYVDVCIVHACRVAFKEVAGI</sequence>
<gene>
    <name evidence="2" type="ORF">WH47_08247</name>
</gene>
<organism evidence="2 3">
    <name type="scientific">Habropoda laboriosa</name>
    <dbReference type="NCBI Taxonomy" id="597456"/>
    <lineage>
        <taxon>Eukaryota</taxon>
        <taxon>Metazoa</taxon>
        <taxon>Ecdysozoa</taxon>
        <taxon>Arthropoda</taxon>
        <taxon>Hexapoda</taxon>
        <taxon>Insecta</taxon>
        <taxon>Pterygota</taxon>
        <taxon>Neoptera</taxon>
        <taxon>Endopterygota</taxon>
        <taxon>Hymenoptera</taxon>
        <taxon>Apocrita</taxon>
        <taxon>Aculeata</taxon>
        <taxon>Apoidea</taxon>
        <taxon>Anthophila</taxon>
        <taxon>Apidae</taxon>
        <taxon>Habropoda</taxon>
    </lineage>
</organism>
<protein>
    <submittedName>
        <fullName evidence="2">Uncharacterized protein</fullName>
    </submittedName>
</protein>